<evidence type="ECO:0000313" key="3">
    <source>
        <dbReference type="Proteomes" id="UP000092460"/>
    </source>
</evidence>
<dbReference type="GO" id="GO:0006508">
    <property type="term" value="P:proteolysis"/>
    <property type="evidence" value="ECO:0007669"/>
    <property type="project" value="InterPro"/>
</dbReference>
<protein>
    <recommendedName>
        <fullName evidence="1">Peptidase S1 domain-containing protein</fullName>
    </recommendedName>
</protein>
<name>A0A1B0AZW3_9MUSC</name>
<evidence type="ECO:0000313" key="2">
    <source>
        <dbReference type="EnsemblMetazoa" id="GPPI014221-PA"/>
    </source>
</evidence>
<dbReference type="Proteomes" id="UP000092460">
    <property type="component" value="Unassembled WGS sequence"/>
</dbReference>
<dbReference type="VEuPathDB" id="VectorBase:GPPI014221"/>
<sequence>MLRHGKHYIFFTFYILFLQESHSDFSKATKSFVIIECVNETVGAQTPLEKRIGFVISNNCVISAIAIPDHKKAMKKTWCQAIRKEREAPIDEYIRESWNIETYVTKDNQKPNRVAQVQILVLEAPFTIGAKDNTPITMAEPIDLIVGAHCVIGNEDATKQCNVYTFEKGETDLKEKKVILKADGECKNDTQNEDKVSESLLCITMEDGTAACDLTAGSGIVCDQRALVGIVSEDNECQSRKWRAGASLCEQYLREWTYHIVTNRNEQKKNQNKYNYVKDSYYIIT</sequence>
<dbReference type="InterPro" id="IPR001254">
    <property type="entry name" value="Trypsin_dom"/>
</dbReference>
<accession>A0A1B0AZW3</accession>
<keyword evidence="3" id="KW-1185">Reference proteome</keyword>
<dbReference type="InterPro" id="IPR043504">
    <property type="entry name" value="Peptidase_S1_PA_chymotrypsin"/>
</dbReference>
<organism evidence="2 3">
    <name type="scientific">Glossina palpalis gambiensis</name>
    <dbReference type="NCBI Taxonomy" id="67801"/>
    <lineage>
        <taxon>Eukaryota</taxon>
        <taxon>Metazoa</taxon>
        <taxon>Ecdysozoa</taxon>
        <taxon>Arthropoda</taxon>
        <taxon>Hexapoda</taxon>
        <taxon>Insecta</taxon>
        <taxon>Pterygota</taxon>
        <taxon>Neoptera</taxon>
        <taxon>Endopterygota</taxon>
        <taxon>Diptera</taxon>
        <taxon>Brachycera</taxon>
        <taxon>Muscomorpha</taxon>
        <taxon>Hippoboscoidea</taxon>
        <taxon>Glossinidae</taxon>
        <taxon>Glossina</taxon>
    </lineage>
</organism>
<proteinExistence type="predicted"/>
<feature type="domain" description="Peptidase S1" evidence="1">
    <location>
        <begin position="53"/>
        <end position="241"/>
    </location>
</feature>
<dbReference type="SUPFAM" id="SSF50494">
    <property type="entry name" value="Trypsin-like serine proteases"/>
    <property type="match status" value="1"/>
</dbReference>
<dbReference type="AlphaFoldDB" id="A0A1B0AZW3"/>
<dbReference type="Gene3D" id="2.40.10.10">
    <property type="entry name" value="Trypsin-like serine proteases"/>
    <property type="match status" value="2"/>
</dbReference>
<dbReference type="Pfam" id="PF00089">
    <property type="entry name" value="Trypsin"/>
    <property type="match status" value="1"/>
</dbReference>
<dbReference type="GO" id="GO:0004252">
    <property type="term" value="F:serine-type endopeptidase activity"/>
    <property type="evidence" value="ECO:0007669"/>
    <property type="project" value="InterPro"/>
</dbReference>
<reference evidence="3" key="1">
    <citation type="submission" date="2015-01" db="EMBL/GenBank/DDBJ databases">
        <authorList>
            <person name="Aksoy S."/>
            <person name="Warren W."/>
            <person name="Wilson R.K."/>
        </authorList>
    </citation>
    <scope>NUCLEOTIDE SEQUENCE [LARGE SCALE GENOMIC DNA]</scope>
    <source>
        <strain evidence="3">IAEA</strain>
    </source>
</reference>
<evidence type="ECO:0000259" key="1">
    <source>
        <dbReference type="Pfam" id="PF00089"/>
    </source>
</evidence>
<dbReference type="EMBL" id="JXJN01006468">
    <property type="status" value="NOT_ANNOTATED_CDS"/>
    <property type="molecule type" value="Genomic_DNA"/>
</dbReference>
<dbReference type="InterPro" id="IPR009003">
    <property type="entry name" value="Peptidase_S1_PA"/>
</dbReference>
<dbReference type="EnsemblMetazoa" id="GPPI014221-RA">
    <property type="protein sequence ID" value="GPPI014221-PA"/>
    <property type="gene ID" value="GPPI014221"/>
</dbReference>
<reference evidence="2" key="2">
    <citation type="submission" date="2020-05" db="UniProtKB">
        <authorList>
            <consortium name="EnsemblMetazoa"/>
        </authorList>
    </citation>
    <scope>IDENTIFICATION</scope>
    <source>
        <strain evidence="2">IAEA</strain>
    </source>
</reference>